<keyword evidence="1" id="KW-1133">Transmembrane helix</keyword>
<dbReference type="InterPro" id="IPR009936">
    <property type="entry name" value="DUF1468"/>
</dbReference>
<evidence type="ECO:0000256" key="1">
    <source>
        <dbReference type="SAM" id="Phobius"/>
    </source>
</evidence>
<dbReference type="RefSeq" id="WP_053437871.1">
    <property type="nucleotide sequence ID" value="NZ_LGUF01000010.1"/>
</dbReference>
<dbReference type="Pfam" id="PF07331">
    <property type="entry name" value="TctB"/>
    <property type="match status" value="1"/>
</dbReference>
<accession>A0A0M0G1U2</accession>
<keyword evidence="1" id="KW-0812">Transmembrane</keyword>
<name>A0A0M0G1U2_SPOGL</name>
<feature type="transmembrane region" description="Helical" evidence="1">
    <location>
        <begin position="120"/>
        <end position="145"/>
    </location>
</feature>
<dbReference type="Proteomes" id="UP000037109">
    <property type="component" value="Unassembled WGS sequence"/>
</dbReference>
<feature type="transmembrane region" description="Helical" evidence="1">
    <location>
        <begin position="41"/>
        <end position="58"/>
    </location>
</feature>
<dbReference type="AlphaFoldDB" id="A0A0M0G1U2"/>
<evidence type="ECO:0000313" key="3">
    <source>
        <dbReference type="EMBL" id="KON83552.1"/>
    </source>
</evidence>
<protein>
    <recommendedName>
        <fullName evidence="2">DUF1468 domain-containing protein</fullName>
    </recommendedName>
</protein>
<evidence type="ECO:0000259" key="2">
    <source>
        <dbReference type="Pfam" id="PF07331"/>
    </source>
</evidence>
<evidence type="ECO:0000313" key="4">
    <source>
        <dbReference type="Proteomes" id="UP000037109"/>
    </source>
</evidence>
<gene>
    <name evidence="3" type="ORF">AF332_27805</name>
</gene>
<dbReference type="EMBL" id="LGUF01000010">
    <property type="protein sequence ID" value="KON83552.1"/>
    <property type="molecule type" value="Genomic_DNA"/>
</dbReference>
<keyword evidence="1" id="KW-0472">Membrane</keyword>
<dbReference type="PATRIC" id="fig|1459.3.peg.6130"/>
<feature type="transmembrane region" description="Helical" evidence="1">
    <location>
        <begin position="88"/>
        <end position="114"/>
    </location>
</feature>
<comment type="caution">
    <text evidence="3">The sequence shown here is derived from an EMBL/GenBank/DDBJ whole genome shotgun (WGS) entry which is preliminary data.</text>
</comment>
<keyword evidence="4" id="KW-1185">Reference proteome</keyword>
<proteinExistence type="predicted"/>
<feature type="domain" description="DUF1468" evidence="2">
    <location>
        <begin position="17"/>
        <end position="150"/>
    </location>
</feature>
<dbReference type="OrthoDB" id="9944969at2"/>
<organism evidence="3 4">
    <name type="scientific">Sporosarcina globispora</name>
    <name type="common">Bacillus globisporus</name>
    <dbReference type="NCBI Taxonomy" id="1459"/>
    <lineage>
        <taxon>Bacteria</taxon>
        <taxon>Bacillati</taxon>
        <taxon>Bacillota</taxon>
        <taxon>Bacilli</taxon>
        <taxon>Bacillales</taxon>
        <taxon>Caryophanaceae</taxon>
        <taxon>Sporosarcina</taxon>
    </lineage>
</organism>
<sequence>MKRNIIEHFKNMDTLLAIVILLVVSLFIVQSLEFNYPSNVFPLTLEALIALFALIILLKPRKIKITSEDENQDTPNWFKIGGMFFGSVIYLIIMPLVGFYITSFIFISFTAWIIGKNYSIKALGISSAVSLMVILLIFAIFYIFVQVPTPSGILL</sequence>
<reference evidence="4" key="1">
    <citation type="submission" date="2015-07" db="EMBL/GenBank/DDBJ databases">
        <title>Fjat-10036 dsm4.</title>
        <authorList>
            <person name="Liu B."/>
            <person name="Wang J."/>
            <person name="Zhu Y."/>
            <person name="Liu G."/>
            <person name="Chen Q."/>
            <person name="Chen Z."/>
            <person name="Lan J."/>
            <person name="Che J."/>
            <person name="Ge C."/>
            <person name="Shi H."/>
            <person name="Pan Z."/>
            <person name="Liu X."/>
        </authorList>
    </citation>
    <scope>NUCLEOTIDE SEQUENCE [LARGE SCALE GENOMIC DNA]</scope>
    <source>
        <strain evidence="4">DSM 4</strain>
    </source>
</reference>
<dbReference type="STRING" id="1459.AF332_27805"/>